<name>A0ACB8VSZ4_9TELE</name>
<reference evidence="1" key="1">
    <citation type="submission" date="2022-04" db="EMBL/GenBank/DDBJ databases">
        <title>Jade perch genome.</title>
        <authorList>
            <person name="Chao B."/>
        </authorList>
    </citation>
    <scope>NUCLEOTIDE SEQUENCE</scope>
    <source>
        <strain evidence="1">CB-2022</strain>
    </source>
</reference>
<accession>A0ACB8VSZ4</accession>
<gene>
    <name evidence="1" type="ORF">L3Q82_015006</name>
</gene>
<proteinExistence type="predicted"/>
<comment type="caution">
    <text evidence="1">The sequence shown here is derived from an EMBL/GenBank/DDBJ whole genome shotgun (WGS) entry which is preliminary data.</text>
</comment>
<protein>
    <submittedName>
        <fullName evidence="1">Uncharacterized protein</fullName>
    </submittedName>
</protein>
<evidence type="ECO:0000313" key="2">
    <source>
        <dbReference type="Proteomes" id="UP000831701"/>
    </source>
</evidence>
<sequence>MPLGLKPCCAVCKTNSSSMWKKGNQGEILCNSCTGKSSSGGAAGPSMSSNTQPSNGGGKQSKQEIHRRSARLRSTKYKAPASEKKVSTKGKGRRHIFKLKNPIKAPESVATIITSESVFYKGVYYQTGDVIRVTDEEDGKPYYAQIRGFVQDQYCEKSAALTWLIPTQASPKDQFDPGTYIVGPEEDLPRKMEYLEFVCHAPSEYFKSRSSPFPVIPIRPEKGYIWTHIGPTPALTIKESVSGGTLKRRQSPEGGSLTSNVLTCQRELERTHIHKTKLTENLYVEVRENKADRNCNVRVVLPPKKTPDRSNSLHVQVNQQTKKRSSHAGVTECNLVLGEDAQQEWVFTLYNFDNSGKDMSSLIHSMYEVLEASVKQPHGGTTPLRIKLVVTPLSGPQGTSQIGEKEQSASQEAVRRLYCVDENIERRNHYLDLAGIENYTSKFDDKESPPQELRQDAHSALQHHPVVISEYCISSDSPRGLSVPHSMKSKAMSVGKDRNGGEGKSCRDMSTITTTSTIITTTITTTLHKCITYETVTYHETPMPHFCLATASQLSPTTRKLAVLLVLIQTGIKPANMRTLRFLAAEGFIQTGPSALENLSCVSFNLYPLLFKACYLHEQADVLHVLVQMWPLPELNLHRLLGNTIDCPMDLTSRTCRLCLEALITGLKAYVLSPPRTYAKNLHVVDLTALKDVEHQACPCQSTLGRWARTQLLTQMCYETMVAMQASDVSGSAFDISIDIRLNGFVTGRNYELVAQAFLLLRYCPLKLRFVSFRADSLTLKQLFYVLRLAEPESISKLEMVHNVPLEAIHLEVLLSRVEFPKLQSLTLPAGALDVRRLGYDEDDLLATIGNQLAQLSSLTELYVGFSILTGHLRRLLNPLNTPLQCLELANCCLNRVDMTYLSNSLHSEALVRLDISGHDIYTLFASSFHKLLGRCSATLASLALEECNIDDEHLSAFTDALACCQALEEVKLVGNPLTSAALRRLFSMLSIGFPKLKYIEVPVPRECYSEDVTYPLDDAVLLRYNRELFQDVRGQLMGILEGAGRGSVEVCTPLMGAYDPDINETSNELGVSILKSFNNVIGNFIGTITEVDSRRSQVQKDN</sequence>
<dbReference type="Proteomes" id="UP000831701">
    <property type="component" value="Chromosome 18"/>
</dbReference>
<organism evidence="1 2">
    <name type="scientific">Scortum barcoo</name>
    <name type="common">barcoo grunter</name>
    <dbReference type="NCBI Taxonomy" id="214431"/>
    <lineage>
        <taxon>Eukaryota</taxon>
        <taxon>Metazoa</taxon>
        <taxon>Chordata</taxon>
        <taxon>Craniata</taxon>
        <taxon>Vertebrata</taxon>
        <taxon>Euteleostomi</taxon>
        <taxon>Actinopterygii</taxon>
        <taxon>Neopterygii</taxon>
        <taxon>Teleostei</taxon>
        <taxon>Neoteleostei</taxon>
        <taxon>Acanthomorphata</taxon>
        <taxon>Eupercaria</taxon>
        <taxon>Centrarchiformes</taxon>
        <taxon>Terapontoidei</taxon>
        <taxon>Terapontidae</taxon>
        <taxon>Scortum</taxon>
    </lineage>
</organism>
<dbReference type="EMBL" id="CM041548">
    <property type="protein sequence ID" value="KAI3358596.1"/>
    <property type="molecule type" value="Genomic_DNA"/>
</dbReference>
<evidence type="ECO:0000313" key="1">
    <source>
        <dbReference type="EMBL" id="KAI3358596.1"/>
    </source>
</evidence>
<keyword evidence="2" id="KW-1185">Reference proteome</keyword>